<evidence type="ECO:0000313" key="2">
    <source>
        <dbReference type="WBParaSite" id="PSU_v2.g14721.t1"/>
    </source>
</evidence>
<dbReference type="Proteomes" id="UP000887577">
    <property type="component" value="Unplaced"/>
</dbReference>
<reference evidence="2" key="1">
    <citation type="submission" date="2022-11" db="UniProtKB">
        <authorList>
            <consortium name="WormBaseParasite"/>
        </authorList>
    </citation>
    <scope>IDENTIFICATION</scope>
</reference>
<dbReference type="AlphaFoldDB" id="A0A914Y648"/>
<protein>
    <submittedName>
        <fullName evidence="2">Uncharacterized protein</fullName>
    </submittedName>
</protein>
<proteinExistence type="predicted"/>
<organism evidence="1 2">
    <name type="scientific">Panagrolaimus superbus</name>
    <dbReference type="NCBI Taxonomy" id="310955"/>
    <lineage>
        <taxon>Eukaryota</taxon>
        <taxon>Metazoa</taxon>
        <taxon>Ecdysozoa</taxon>
        <taxon>Nematoda</taxon>
        <taxon>Chromadorea</taxon>
        <taxon>Rhabditida</taxon>
        <taxon>Tylenchina</taxon>
        <taxon>Panagrolaimomorpha</taxon>
        <taxon>Panagrolaimoidea</taxon>
        <taxon>Panagrolaimidae</taxon>
        <taxon>Panagrolaimus</taxon>
    </lineage>
</organism>
<name>A0A914Y648_9BILA</name>
<accession>A0A914Y648</accession>
<dbReference type="WBParaSite" id="PSU_v2.g14721.t1">
    <property type="protein sequence ID" value="PSU_v2.g14721.t1"/>
    <property type="gene ID" value="PSU_v2.g14721"/>
</dbReference>
<evidence type="ECO:0000313" key="1">
    <source>
        <dbReference type="Proteomes" id="UP000887577"/>
    </source>
</evidence>
<keyword evidence="1" id="KW-1185">Reference proteome</keyword>
<sequence length="122" mass="13693">MPVIHIYQQPRLKSLFTKISCDPFCYFLIGIENGTTLGFEYALPFFTTATNIKLNELDNYFESLVTSLPGGLFVTGILVNDKVEENVVNEIFNKLTKLGPKLKFGSSNLGRKLVQSKGVELR</sequence>